<evidence type="ECO:0000313" key="3">
    <source>
        <dbReference type="EnsemblProtists" id="PYU1_T004477"/>
    </source>
</evidence>
<reference evidence="3" key="3">
    <citation type="submission" date="2015-02" db="UniProtKB">
        <authorList>
            <consortium name="EnsemblProtists"/>
        </authorList>
    </citation>
    <scope>IDENTIFICATION</scope>
    <source>
        <strain evidence="3">DAOM BR144</strain>
    </source>
</reference>
<feature type="compositionally biased region" description="Polar residues" evidence="2">
    <location>
        <begin position="421"/>
        <end position="430"/>
    </location>
</feature>
<keyword evidence="1" id="KW-0175">Coiled coil</keyword>
<feature type="region of interest" description="Disordered" evidence="2">
    <location>
        <begin position="397"/>
        <end position="430"/>
    </location>
</feature>
<dbReference type="VEuPathDB" id="FungiDB:PYU1_G004467"/>
<dbReference type="InParanoid" id="K3WHN5"/>
<dbReference type="EMBL" id="GL376631">
    <property type="status" value="NOT_ANNOTATED_CDS"/>
    <property type="molecule type" value="Genomic_DNA"/>
</dbReference>
<evidence type="ECO:0000256" key="1">
    <source>
        <dbReference type="SAM" id="Coils"/>
    </source>
</evidence>
<protein>
    <submittedName>
        <fullName evidence="3">Uncharacterized protein</fullName>
    </submittedName>
</protein>
<evidence type="ECO:0000313" key="4">
    <source>
        <dbReference type="Proteomes" id="UP000019132"/>
    </source>
</evidence>
<feature type="region of interest" description="Disordered" evidence="2">
    <location>
        <begin position="578"/>
        <end position="666"/>
    </location>
</feature>
<reference evidence="4" key="2">
    <citation type="submission" date="2010-04" db="EMBL/GenBank/DDBJ databases">
        <authorList>
            <person name="Buell R."/>
            <person name="Hamilton J."/>
            <person name="Hostetler J."/>
        </authorList>
    </citation>
    <scope>NUCLEOTIDE SEQUENCE [LARGE SCALE GENOMIC DNA]</scope>
    <source>
        <strain evidence="4">DAOM:BR144</strain>
    </source>
</reference>
<feature type="region of interest" description="Disordered" evidence="2">
    <location>
        <begin position="468"/>
        <end position="490"/>
    </location>
</feature>
<dbReference type="OMA" id="GLGWQPT"/>
<evidence type="ECO:0000256" key="2">
    <source>
        <dbReference type="SAM" id="MobiDB-lite"/>
    </source>
</evidence>
<proteinExistence type="predicted"/>
<keyword evidence="4" id="KW-1185">Reference proteome</keyword>
<feature type="region of interest" description="Disordered" evidence="2">
    <location>
        <begin position="287"/>
        <end position="312"/>
    </location>
</feature>
<dbReference type="Gene3D" id="1.20.5.190">
    <property type="match status" value="1"/>
</dbReference>
<dbReference type="PROSITE" id="PS50096">
    <property type="entry name" value="IQ"/>
    <property type="match status" value="4"/>
</dbReference>
<dbReference type="Pfam" id="PF00612">
    <property type="entry name" value="IQ"/>
    <property type="match status" value="4"/>
</dbReference>
<dbReference type="eggNOG" id="ENOG502S311">
    <property type="taxonomic scope" value="Eukaryota"/>
</dbReference>
<dbReference type="STRING" id="431595.K3WHN5"/>
<dbReference type="InterPro" id="IPR000048">
    <property type="entry name" value="IQ_motif_EF-hand-BS"/>
</dbReference>
<dbReference type="HOGENOM" id="CLU_372808_0_0_1"/>
<feature type="compositionally biased region" description="Basic residues" evidence="2">
    <location>
        <begin position="405"/>
        <end position="415"/>
    </location>
</feature>
<feature type="coiled-coil region" evidence="1">
    <location>
        <begin position="43"/>
        <end position="84"/>
    </location>
</feature>
<dbReference type="AlphaFoldDB" id="K3WHN5"/>
<dbReference type="EnsemblProtists" id="PYU1_T004477">
    <property type="protein sequence ID" value="PYU1_T004477"/>
    <property type="gene ID" value="PYU1_G004467"/>
</dbReference>
<organism evidence="3 4">
    <name type="scientific">Globisporangium ultimum (strain ATCC 200006 / CBS 805.95 / DAOM BR144)</name>
    <name type="common">Pythium ultimum</name>
    <dbReference type="NCBI Taxonomy" id="431595"/>
    <lineage>
        <taxon>Eukaryota</taxon>
        <taxon>Sar</taxon>
        <taxon>Stramenopiles</taxon>
        <taxon>Oomycota</taxon>
        <taxon>Peronosporomycetes</taxon>
        <taxon>Pythiales</taxon>
        <taxon>Pythiaceae</taxon>
        <taxon>Globisporangium</taxon>
    </lineage>
</organism>
<feature type="compositionally biased region" description="Basic and acidic residues" evidence="2">
    <location>
        <begin position="636"/>
        <end position="661"/>
    </location>
</feature>
<reference evidence="4" key="1">
    <citation type="journal article" date="2010" name="Genome Biol.">
        <title>Genome sequence of the necrotrophic plant pathogen Pythium ultimum reveals original pathogenicity mechanisms and effector repertoire.</title>
        <authorList>
            <person name="Levesque C.A."/>
            <person name="Brouwer H."/>
            <person name="Cano L."/>
            <person name="Hamilton J.P."/>
            <person name="Holt C."/>
            <person name="Huitema E."/>
            <person name="Raffaele S."/>
            <person name="Robideau G.P."/>
            <person name="Thines M."/>
            <person name="Win J."/>
            <person name="Zerillo M.M."/>
            <person name="Beakes G.W."/>
            <person name="Boore J.L."/>
            <person name="Busam D."/>
            <person name="Dumas B."/>
            <person name="Ferriera S."/>
            <person name="Fuerstenberg S.I."/>
            <person name="Gachon C.M."/>
            <person name="Gaulin E."/>
            <person name="Govers F."/>
            <person name="Grenville-Briggs L."/>
            <person name="Horner N."/>
            <person name="Hostetler J."/>
            <person name="Jiang R.H."/>
            <person name="Johnson J."/>
            <person name="Krajaejun T."/>
            <person name="Lin H."/>
            <person name="Meijer H.J."/>
            <person name="Moore B."/>
            <person name="Morris P."/>
            <person name="Phuntmart V."/>
            <person name="Puiu D."/>
            <person name="Shetty J."/>
            <person name="Stajich J.E."/>
            <person name="Tripathy S."/>
            <person name="Wawra S."/>
            <person name="van West P."/>
            <person name="Whitty B.R."/>
            <person name="Coutinho P.M."/>
            <person name="Henrissat B."/>
            <person name="Martin F."/>
            <person name="Thomas P.D."/>
            <person name="Tyler B.M."/>
            <person name="De Vries R.P."/>
            <person name="Kamoun S."/>
            <person name="Yandell M."/>
            <person name="Tisserat N."/>
            <person name="Buell C.R."/>
        </authorList>
    </citation>
    <scope>NUCLEOTIDE SEQUENCE</scope>
    <source>
        <strain evidence="4">DAOM:BR144</strain>
    </source>
</reference>
<accession>K3WHN5</accession>
<dbReference type="Proteomes" id="UP000019132">
    <property type="component" value="Unassembled WGS sequence"/>
</dbReference>
<name>K3WHN5_GLOUD</name>
<sequence length="707" mass="81158">MGERVESMNTKPVMFQAGISNKFTKRHVANFHDTTLTAASMAKQRAEKKSEKQADAIEKQQKKIETEMKKIEEITQKLHRQQVREAKRMRNRLHFVATRIQRAFRQSQARWNATQADAATRIQCHWRAVIARMLVERVTRERHQAMLDAAACVITHNVRVYACRMARERELLERYYAATMIQGIVRMTMARNLYHDLQRKRDEERRVHQAATLIQCNVRSYMTRLIYLDVLYVICRIQAVVRGFLIRRRLQWVAAIDVDGICKFQALARGYMVRQRLREMWKLHTERSLSPGTEEEDGSPLSDDAPSRQQPFNFAEDDAQDDLGLTAIPSQNVTVKASESKLAARLRPQVEIVKRSYWLPAGASFSKRLPVLPSKRVAIVDRDGDDMSGDVLGFDVSSRASQAKTPKKRNQKNRPARLAPVSSSCGSTSARLASDAETELRLENHTAEEKLKREEELKQKLLFRKTQEKKKLEQEQKLKREQENEANERKLMEREEKHARLLLKVLHRRFKEVKIKKQTAEQQQEERERITMAREERQTRLLAKLAARQVHMKKHQALAAIAAATGANSSTAATSATALSARMKGNKSRSELPANGSKSDKDPQDDDDMSFLNINFKIPESMHARKSGRKAKKISKTSEKVKSTQRRDNGGNQAEAHDRDSTLGNAAHRLPASINLKMEMVDNENEFDYGDEFEDVIDEAKLGRLIC</sequence>
<dbReference type="SMART" id="SM00015">
    <property type="entry name" value="IQ"/>
    <property type="match status" value="5"/>
</dbReference>
<feature type="compositionally biased region" description="Basic residues" evidence="2">
    <location>
        <begin position="624"/>
        <end position="635"/>
    </location>
</feature>